<sequence>MNKALIPSCMAQLRMLPWRAIAKQRCSALAINGVVSDSVILRRSSANQLDSRTWIVNVSLARYRLYIYRDGLCLTDHPNYDRGPCLLACSPDVYHPTRQFHQSRNKL</sequence>
<evidence type="ECO:0000313" key="2">
    <source>
        <dbReference type="Proteomes" id="UP000242457"/>
    </source>
</evidence>
<dbReference type="Proteomes" id="UP000242457">
    <property type="component" value="Unassembled WGS sequence"/>
</dbReference>
<dbReference type="AlphaFoldDB" id="A0A2A3ETI7"/>
<name>A0A2A3ETI7_APICC</name>
<proteinExistence type="predicted"/>
<dbReference type="EMBL" id="KZ288190">
    <property type="protein sequence ID" value="PBC34526.1"/>
    <property type="molecule type" value="Genomic_DNA"/>
</dbReference>
<protein>
    <submittedName>
        <fullName evidence="1">Uncharacterized protein</fullName>
    </submittedName>
</protein>
<evidence type="ECO:0000313" key="1">
    <source>
        <dbReference type="EMBL" id="PBC34526.1"/>
    </source>
</evidence>
<reference evidence="1 2" key="1">
    <citation type="submission" date="2014-07" db="EMBL/GenBank/DDBJ databases">
        <title>Genomic and transcriptomic analysis on Apis cerana provide comprehensive insights into honey bee biology.</title>
        <authorList>
            <person name="Diao Q."/>
            <person name="Sun L."/>
            <person name="Zheng H."/>
            <person name="Zheng H."/>
            <person name="Xu S."/>
            <person name="Wang S."/>
            <person name="Zeng Z."/>
            <person name="Hu F."/>
            <person name="Su S."/>
            <person name="Wu J."/>
        </authorList>
    </citation>
    <scope>NUCLEOTIDE SEQUENCE [LARGE SCALE GENOMIC DNA]</scope>
    <source>
        <tissue evidence="1">Pupae without intestine</tissue>
    </source>
</reference>
<gene>
    <name evidence="1" type="ORF">APICC_02492</name>
</gene>
<organism evidence="1 2">
    <name type="scientific">Apis cerana cerana</name>
    <name type="common">Oriental honeybee</name>
    <dbReference type="NCBI Taxonomy" id="94128"/>
    <lineage>
        <taxon>Eukaryota</taxon>
        <taxon>Metazoa</taxon>
        <taxon>Ecdysozoa</taxon>
        <taxon>Arthropoda</taxon>
        <taxon>Hexapoda</taxon>
        <taxon>Insecta</taxon>
        <taxon>Pterygota</taxon>
        <taxon>Neoptera</taxon>
        <taxon>Endopterygota</taxon>
        <taxon>Hymenoptera</taxon>
        <taxon>Apocrita</taxon>
        <taxon>Aculeata</taxon>
        <taxon>Apoidea</taxon>
        <taxon>Anthophila</taxon>
        <taxon>Apidae</taxon>
        <taxon>Apis</taxon>
    </lineage>
</organism>
<accession>A0A2A3ETI7</accession>
<keyword evidence="2" id="KW-1185">Reference proteome</keyword>